<dbReference type="EMBL" id="DSUH01000286">
    <property type="protein sequence ID" value="HGU33642.1"/>
    <property type="molecule type" value="Genomic_DNA"/>
</dbReference>
<evidence type="ECO:0000256" key="7">
    <source>
        <dbReference type="ARBA" id="ARBA00022989"/>
    </source>
</evidence>
<dbReference type="InterPro" id="IPR000515">
    <property type="entry name" value="MetI-like"/>
</dbReference>
<keyword evidence="7 9" id="KW-1133">Transmembrane helix</keyword>
<keyword evidence="5 9" id="KW-1003">Cell membrane</keyword>
<proteinExistence type="inferred from homology"/>
<dbReference type="GO" id="GO:0005315">
    <property type="term" value="F:phosphate transmembrane transporter activity"/>
    <property type="evidence" value="ECO:0007669"/>
    <property type="project" value="InterPro"/>
</dbReference>
<evidence type="ECO:0000256" key="6">
    <source>
        <dbReference type="ARBA" id="ARBA00022692"/>
    </source>
</evidence>
<dbReference type="GO" id="GO:0005886">
    <property type="term" value="C:plasma membrane"/>
    <property type="evidence" value="ECO:0007669"/>
    <property type="project" value="UniProtKB-SubCell"/>
</dbReference>
<dbReference type="PROSITE" id="PS50928">
    <property type="entry name" value="ABC_TM1"/>
    <property type="match status" value="1"/>
</dbReference>
<name>A0A7C4RTA9_9BACT</name>
<dbReference type="Gene3D" id="1.10.3720.10">
    <property type="entry name" value="MetI-like"/>
    <property type="match status" value="1"/>
</dbReference>
<keyword evidence="4" id="KW-0813">Transport</keyword>
<feature type="transmembrane region" description="Helical" evidence="9">
    <location>
        <begin position="12"/>
        <end position="33"/>
    </location>
</feature>
<dbReference type="Pfam" id="PF00528">
    <property type="entry name" value="BPD_transp_1"/>
    <property type="match status" value="1"/>
</dbReference>
<dbReference type="AlphaFoldDB" id="A0A7C4RTA9"/>
<evidence type="ECO:0000256" key="4">
    <source>
        <dbReference type="ARBA" id="ARBA00022448"/>
    </source>
</evidence>
<feature type="domain" description="ABC transmembrane type-1" evidence="10">
    <location>
        <begin position="68"/>
        <end position="278"/>
    </location>
</feature>
<keyword evidence="8 9" id="KW-0472">Membrane</keyword>
<dbReference type="GO" id="GO:0035435">
    <property type="term" value="P:phosphate ion transmembrane transport"/>
    <property type="evidence" value="ECO:0007669"/>
    <property type="project" value="InterPro"/>
</dbReference>
<comment type="caution">
    <text evidence="11">The sequence shown here is derived from an EMBL/GenBank/DDBJ whole genome shotgun (WGS) entry which is preliminary data.</text>
</comment>
<organism evidence="11">
    <name type="scientific">Desulfatirhabdium butyrativorans</name>
    <dbReference type="NCBI Taxonomy" id="340467"/>
    <lineage>
        <taxon>Bacteria</taxon>
        <taxon>Pseudomonadati</taxon>
        <taxon>Thermodesulfobacteriota</taxon>
        <taxon>Desulfobacteria</taxon>
        <taxon>Desulfobacterales</taxon>
        <taxon>Desulfatirhabdiaceae</taxon>
        <taxon>Desulfatirhabdium</taxon>
    </lineage>
</organism>
<evidence type="ECO:0000256" key="1">
    <source>
        <dbReference type="ARBA" id="ARBA00004651"/>
    </source>
</evidence>
<dbReference type="CDD" id="cd06261">
    <property type="entry name" value="TM_PBP2"/>
    <property type="match status" value="1"/>
</dbReference>
<evidence type="ECO:0000256" key="3">
    <source>
        <dbReference type="ARBA" id="ARBA00016864"/>
    </source>
</evidence>
<reference evidence="11" key="1">
    <citation type="journal article" date="2020" name="mSystems">
        <title>Genome- and Community-Level Interaction Insights into Carbon Utilization and Element Cycling Functions of Hydrothermarchaeota in Hydrothermal Sediment.</title>
        <authorList>
            <person name="Zhou Z."/>
            <person name="Liu Y."/>
            <person name="Xu W."/>
            <person name="Pan J."/>
            <person name="Luo Z.H."/>
            <person name="Li M."/>
        </authorList>
    </citation>
    <scope>NUCLEOTIDE SEQUENCE [LARGE SCALE GENOMIC DNA]</scope>
    <source>
        <strain evidence="11">SpSt-477</strain>
    </source>
</reference>
<dbReference type="InterPro" id="IPR005672">
    <property type="entry name" value="Phosphate_PstA"/>
</dbReference>
<feature type="transmembrane region" description="Helical" evidence="9">
    <location>
        <begin position="143"/>
        <end position="166"/>
    </location>
</feature>
<protein>
    <recommendedName>
        <fullName evidence="3 9">Phosphate transport system permease protein PstA</fullName>
    </recommendedName>
</protein>
<sequence>MKPTVDRFWKTVSWLSGLIVSASVSFLIGFLLWKGVHAVSPRLFFGDTAWQDALFGRRPVFDGIWPAVVGTLSLVVFASLIAVPIGVAAGIYLSEYATARQRRWIGSLVDLLSATPSIVMGLFGFTLILFLRKTIFPNAQTGLMLAAGCIALIVLPYLIATTQAALQGIPEESRLLGASLGLTKWQHIRHTLIPLSAKGILGGVVLAIGRAAEDTAVILLTGVMARAGMPRNLWDKFEALPFHVYYLAAEHRDAAELAQGFGTALVLLMVTTFLFGFSYWIEKQAARRWNSA</sequence>
<evidence type="ECO:0000256" key="5">
    <source>
        <dbReference type="ARBA" id="ARBA00022475"/>
    </source>
</evidence>
<comment type="caution">
    <text evidence="9">Lacks conserved residue(s) required for the propagation of feature annotation.</text>
</comment>
<evidence type="ECO:0000256" key="8">
    <source>
        <dbReference type="ARBA" id="ARBA00023136"/>
    </source>
</evidence>
<comment type="similarity">
    <text evidence="2 9">Belongs to the binding-protein-dependent transport system permease family. CysTW subfamily.</text>
</comment>
<accession>A0A7C4RTA9</accession>
<dbReference type="PANTHER" id="PTHR43470:SF3">
    <property type="entry name" value="PHOSPHATE TRANSPORT SYSTEM PERMEASE PROTEIN PSTA-RELATED"/>
    <property type="match status" value="1"/>
</dbReference>
<comment type="subcellular location">
    <subcellularLocation>
        <location evidence="1 9">Cell membrane</location>
        <topology evidence="1 9">Multi-pass membrane protein</topology>
    </subcellularLocation>
</comment>
<gene>
    <name evidence="11" type="primary">pstA</name>
    <name evidence="11" type="ORF">ENS29_12420</name>
</gene>
<feature type="transmembrane region" description="Helical" evidence="9">
    <location>
        <begin position="105"/>
        <end position="131"/>
    </location>
</feature>
<dbReference type="SUPFAM" id="SSF161098">
    <property type="entry name" value="MetI-like"/>
    <property type="match status" value="1"/>
</dbReference>
<dbReference type="NCBIfam" id="TIGR00974">
    <property type="entry name" value="3a0107s02c"/>
    <property type="match status" value="1"/>
</dbReference>
<evidence type="ECO:0000259" key="10">
    <source>
        <dbReference type="PROSITE" id="PS50928"/>
    </source>
</evidence>
<dbReference type="InterPro" id="IPR035906">
    <property type="entry name" value="MetI-like_sf"/>
</dbReference>
<evidence type="ECO:0000256" key="2">
    <source>
        <dbReference type="ARBA" id="ARBA00007069"/>
    </source>
</evidence>
<evidence type="ECO:0000313" key="11">
    <source>
        <dbReference type="EMBL" id="HGU33642.1"/>
    </source>
</evidence>
<feature type="transmembrane region" description="Helical" evidence="9">
    <location>
        <begin position="64"/>
        <end position="93"/>
    </location>
</feature>
<keyword evidence="6 9" id="KW-0812">Transmembrane</keyword>
<dbReference type="PANTHER" id="PTHR43470">
    <property type="entry name" value="PHOSPHATE TRANSPORT SYSTEM PERMEASE PROTEIN PSTA-RELATED"/>
    <property type="match status" value="1"/>
</dbReference>
<feature type="transmembrane region" description="Helical" evidence="9">
    <location>
        <begin position="261"/>
        <end position="281"/>
    </location>
</feature>
<evidence type="ECO:0000256" key="9">
    <source>
        <dbReference type="RuleBase" id="RU363043"/>
    </source>
</evidence>